<comment type="caution">
    <text evidence="3">The sequence shown here is derived from an EMBL/GenBank/DDBJ whole genome shotgun (WGS) entry which is preliminary data.</text>
</comment>
<dbReference type="GeneID" id="90035081"/>
<evidence type="ECO:0000313" key="3">
    <source>
        <dbReference type="EMBL" id="KAK7206343.1"/>
    </source>
</evidence>
<evidence type="ECO:0000313" key="4">
    <source>
        <dbReference type="Proteomes" id="UP001498771"/>
    </source>
</evidence>
<feature type="region of interest" description="Disordered" evidence="1">
    <location>
        <begin position="223"/>
        <end position="254"/>
    </location>
</feature>
<gene>
    <name evidence="3" type="ORF">BZA70DRAFT_132520</name>
</gene>
<sequence>MRLGKIECLCRGVRARGRVVQGGRRSALQRSEFSRFYSTDANGREEVEKEVKAEHDSANAEEEIGPMTRRLRQLAEEAPPVRHDSTFGKEVPDEDFMSEEEIRDLQERLSARVYKEKNAQYIAAANLPASASKHTRDIAYSKPWTGTEAQEDAVLRMLVDVNKPLRIPGGGRGGAYGARSGGGGGYAGGGGGANGGTVIPMPTMAKAVPNSVRLSEAREKSLEYSLQKVSTDGSGSGKTPTAKKKASTNQLEEDSEFRKIYAERFRPPRAMPGTLHGLRAIADERIEDARARGQFKNIPRGGKLDMDARISSPFLDTTEFFLNRIIQRQDIQPPWIDKQATVRQDIRRFRIELREQWKRHAMRLISTERPNSLEQQMELAQKYADAELLAARKQGLLKSKPKDTTEAVDGFITAERLAAVELASEILVEDKVEVDEFSIHETDHPRLSKREWEEIEKSYHELSIKTLNDSIRSYNLMAPAPARRAYLSIDRERQMCYAEVAPLLADALRDREEAIRSGRNSLKRDRTAPGSVVTGLFGDQVVVMEKRGGEYGFKEMFKDWFGRKKRSSV</sequence>
<feature type="domain" description="DnaJ homologue subfamily C member 28 conserved" evidence="2">
    <location>
        <begin position="281"/>
        <end position="350"/>
    </location>
</feature>
<protein>
    <recommendedName>
        <fullName evidence="2">DnaJ homologue subfamily C member 28 conserved domain-containing protein</fullName>
    </recommendedName>
</protein>
<dbReference type="InterPro" id="IPR018961">
    <property type="entry name" value="DnaJ_homolog_subfam-C_membr-28"/>
</dbReference>
<accession>A0ABR1FBB1</accession>
<evidence type="ECO:0000259" key="2">
    <source>
        <dbReference type="Pfam" id="PF09350"/>
    </source>
</evidence>
<dbReference type="PANTHER" id="PTHR39394">
    <property type="entry name" value="YALI0E31793P"/>
    <property type="match status" value="1"/>
</dbReference>
<dbReference type="Pfam" id="PF09350">
    <property type="entry name" value="DJC28_CD"/>
    <property type="match status" value="1"/>
</dbReference>
<evidence type="ECO:0000256" key="1">
    <source>
        <dbReference type="SAM" id="MobiDB-lite"/>
    </source>
</evidence>
<proteinExistence type="predicted"/>
<dbReference type="Proteomes" id="UP001498771">
    <property type="component" value="Unassembled WGS sequence"/>
</dbReference>
<dbReference type="RefSeq" id="XP_064769376.1">
    <property type="nucleotide sequence ID" value="XM_064909569.1"/>
</dbReference>
<reference evidence="3 4" key="1">
    <citation type="submission" date="2024-03" db="EMBL/GenBank/DDBJ databases">
        <title>Genome-scale model development and genomic sequencing of the oleaginous clade Lipomyces.</title>
        <authorList>
            <consortium name="Lawrence Berkeley National Laboratory"/>
            <person name="Czajka J.J."/>
            <person name="Han Y."/>
            <person name="Kim J."/>
            <person name="Mondo S.J."/>
            <person name="Hofstad B.A."/>
            <person name="Robles A."/>
            <person name="Haridas S."/>
            <person name="Riley R."/>
            <person name="LaButti K."/>
            <person name="Pangilinan J."/>
            <person name="Andreopoulos W."/>
            <person name="Lipzen A."/>
            <person name="Yan J."/>
            <person name="Wang M."/>
            <person name="Ng V."/>
            <person name="Grigoriev I.V."/>
            <person name="Spatafora J.W."/>
            <person name="Magnuson J.K."/>
            <person name="Baker S.E."/>
            <person name="Pomraning K.R."/>
        </authorList>
    </citation>
    <scope>NUCLEOTIDE SEQUENCE [LARGE SCALE GENOMIC DNA]</scope>
    <source>
        <strain evidence="3 4">Phaff 52-87</strain>
    </source>
</reference>
<feature type="compositionally biased region" description="Polar residues" evidence="1">
    <location>
        <begin position="227"/>
        <end position="239"/>
    </location>
</feature>
<organism evidence="3 4">
    <name type="scientific">Myxozyma melibiosi</name>
    <dbReference type="NCBI Taxonomy" id="54550"/>
    <lineage>
        <taxon>Eukaryota</taxon>
        <taxon>Fungi</taxon>
        <taxon>Dikarya</taxon>
        <taxon>Ascomycota</taxon>
        <taxon>Saccharomycotina</taxon>
        <taxon>Lipomycetes</taxon>
        <taxon>Lipomycetales</taxon>
        <taxon>Lipomycetaceae</taxon>
        <taxon>Myxozyma</taxon>
    </lineage>
</organism>
<keyword evidence="4" id="KW-1185">Reference proteome</keyword>
<name>A0ABR1FBB1_9ASCO</name>
<dbReference type="EMBL" id="JBBJBU010000003">
    <property type="protein sequence ID" value="KAK7206343.1"/>
    <property type="molecule type" value="Genomic_DNA"/>
</dbReference>
<dbReference type="PANTHER" id="PTHR39394:SF1">
    <property type="entry name" value="DNAJ HOMOLOGUE SUBFAMILY C MEMBER 28 CONSERVED DOMAIN-CONTAINING PROTEIN"/>
    <property type="match status" value="1"/>
</dbReference>